<reference evidence="8" key="1">
    <citation type="submission" date="2022-11" db="UniProtKB">
        <authorList>
            <consortium name="WormBaseParasite"/>
        </authorList>
    </citation>
    <scope>IDENTIFICATION</scope>
</reference>
<evidence type="ECO:0000256" key="5">
    <source>
        <dbReference type="SAM" id="Coils"/>
    </source>
</evidence>
<dbReference type="Proteomes" id="UP000887566">
    <property type="component" value="Unplaced"/>
</dbReference>
<evidence type="ECO:0000256" key="1">
    <source>
        <dbReference type="ARBA" id="ARBA00004370"/>
    </source>
</evidence>
<dbReference type="GO" id="GO:0045661">
    <property type="term" value="P:regulation of myoblast differentiation"/>
    <property type="evidence" value="ECO:0007669"/>
    <property type="project" value="TreeGrafter"/>
</dbReference>
<keyword evidence="3" id="KW-0472">Membrane</keyword>
<dbReference type="InterPro" id="IPR001107">
    <property type="entry name" value="Band_7"/>
</dbReference>
<dbReference type="GO" id="GO:0031410">
    <property type="term" value="C:cytoplasmic vesicle"/>
    <property type="evidence" value="ECO:0007669"/>
    <property type="project" value="TreeGrafter"/>
</dbReference>
<dbReference type="Pfam" id="PF01145">
    <property type="entry name" value="Band_7"/>
    <property type="match status" value="1"/>
</dbReference>
<proteinExistence type="inferred from homology"/>
<dbReference type="WBParaSite" id="PSAMB.scaffold10092size4354.g33026.t1">
    <property type="protein sequence ID" value="PSAMB.scaffold10092size4354.g33026.t1"/>
    <property type="gene ID" value="PSAMB.scaffold10092size4354.g33026"/>
</dbReference>
<name>A0A914UGQ5_9BILA</name>
<comment type="similarity">
    <text evidence="2 4">Belongs to the band 7/mec-2 family. Flotillin subfamily.</text>
</comment>
<feature type="domain" description="Band 7" evidence="6">
    <location>
        <begin position="87"/>
        <end position="269"/>
    </location>
</feature>
<sequence>MGNIHTVGPNEALVVSGGCCGAANKKITIGGWGWAWWCVTDVQRLNLEVMTLNPRCEHVETAQGVPLTVTGVAQVKVMTEKGLLETACEQFMGKPVQHIAEVILQTLDGHLRAILGTMTVEAVYQDRESFAQLVREVAAPDIGRMGMEILSFTIKDVVDSVEYLNSLGKTQTANVKRDAEVGVAEANRDAGIREAECQKAALDVRYVVDSKVANAHRELQLQQASFDQEVNTKRAQAELAYKLQAAKEQQAIRQEEIQIDVVERRKQIAIEEKEIERKETELFGTVRLPAEAEAFKVQTIAEGKRTKVIEEARAHAEATKMKGSAQAAVIQAIGKAEAEKMRMKAGAYKQYGDAAITALVLEALPKIAAEVSAPLSKTREIVIVGGNDRATSEMARLAGSLPPAVQSLTGIDITKIIQKAVGAN</sequence>
<keyword evidence="7" id="KW-1185">Reference proteome</keyword>
<dbReference type="GO" id="GO:0002020">
    <property type="term" value="F:protease binding"/>
    <property type="evidence" value="ECO:0007669"/>
    <property type="project" value="TreeGrafter"/>
</dbReference>
<comment type="subcellular location">
    <subcellularLocation>
        <location evidence="1">Membrane</location>
    </subcellularLocation>
</comment>
<dbReference type="SMART" id="SM00244">
    <property type="entry name" value="PHB"/>
    <property type="match status" value="1"/>
</dbReference>
<dbReference type="InterPro" id="IPR027705">
    <property type="entry name" value="Flotillin_fam"/>
</dbReference>
<evidence type="ECO:0000313" key="8">
    <source>
        <dbReference type="WBParaSite" id="PSAMB.scaffold10092size4354.g33026.t1"/>
    </source>
</evidence>
<accession>A0A914UGQ5</accession>
<dbReference type="SUPFAM" id="SSF117892">
    <property type="entry name" value="Band 7/SPFH domain"/>
    <property type="match status" value="1"/>
</dbReference>
<dbReference type="Gene3D" id="3.30.479.30">
    <property type="entry name" value="Band 7 domain"/>
    <property type="match status" value="1"/>
</dbReference>
<dbReference type="InterPro" id="IPR036013">
    <property type="entry name" value="Band_7/SPFH_dom_sf"/>
</dbReference>
<dbReference type="Pfam" id="PF15975">
    <property type="entry name" value="Flot"/>
    <property type="match status" value="1"/>
</dbReference>
<evidence type="ECO:0000256" key="4">
    <source>
        <dbReference type="RuleBase" id="RU366054"/>
    </source>
</evidence>
<dbReference type="GO" id="GO:0016600">
    <property type="term" value="C:flotillin complex"/>
    <property type="evidence" value="ECO:0007669"/>
    <property type="project" value="TreeGrafter"/>
</dbReference>
<feature type="coiled-coil region" evidence="5">
    <location>
        <begin position="245"/>
        <end position="281"/>
    </location>
</feature>
<evidence type="ECO:0000256" key="2">
    <source>
        <dbReference type="ARBA" id="ARBA00007161"/>
    </source>
</evidence>
<evidence type="ECO:0000313" key="7">
    <source>
        <dbReference type="Proteomes" id="UP000887566"/>
    </source>
</evidence>
<keyword evidence="5" id="KW-0175">Coiled coil</keyword>
<dbReference type="PANTHER" id="PTHR13806:SF46">
    <property type="entry name" value="FLOTILLIN-1-RELATED"/>
    <property type="match status" value="1"/>
</dbReference>
<dbReference type="InterPro" id="IPR031905">
    <property type="entry name" value="Flotillin_C"/>
</dbReference>
<evidence type="ECO:0000259" key="6">
    <source>
        <dbReference type="SMART" id="SM00244"/>
    </source>
</evidence>
<dbReference type="AlphaFoldDB" id="A0A914UGQ5"/>
<organism evidence="7 8">
    <name type="scientific">Plectus sambesii</name>
    <dbReference type="NCBI Taxonomy" id="2011161"/>
    <lineage>
        <taxon>Eukaryota</taxon>
        <taxon>Metazoa</taxon>
        <taxon>Ecdysozoa</taxon>
        <taxon>Nematoda</taxon>
        <taxon>Chromadorea</taxon>
        <taxon>Plectida</taxon>
        <taxon>Plectina</taxon>
        <taxon>Plectoidea</taxon>
        <taxon>Plectidae</taxon>
        <taxon>Plectus</taxon>
    </lineage>
</organism>
<dbReference type="PANTHER" id="PTHR13806">
    <property type="entry name" value="FLOTILLIN-RELATED"/>
    <property type="match status" value="1"/>
</dbReference>
<protein>
    <submittedName>
        <fullName evidence="8">Band 7 domain-containing protein</fullName>
    </submittedName>
</protein>
<dbReference type="GO" id="GO:0072659">
    <property type="term" value="P:protein localization to plasma membrane"/>
    <property type="evidence" value="ECO:0007669"/>
    <property type="project" value="TreeGrafter"/>
</dbReference>
<dbReference type="CDD" id="cd03399">
    <property type="entry name" value="SPFH_flotillin"/>
    <property type="match status" value="1"/>
</dbReference>
<evidence type="ECO:0000256" key="3">
    <source>
        <dbReference type="ARBA" id="ARBA00023136"/>
    </source>
</evidence>